<organism evidence="4 5">
    <name type="scientific">Aureimonas fodinaquatilis</name>
    <dbReference type="NCBI Taxonomy" id="2565783"/>
    <lineage>
        <taxon>Bacteria</taxon>
        <taxon>Pseudomonadati</taxon>
        <taxon>Pseudomonadota</taxon>
        <taxon>Alphaproteobacteria</taxon>
        <taxon>Hyphomicrobiales</taxon>
        <taxon>Aurantimonadaceae</taxon>
        <taxon>Aureimonas</taxon>
    </lineage>
</organism>
<keyword evidence="2" id="KW-0812">Transmembrane</keyword>
<dbReference type="Pfam" id="PF00571">
    <property type="entry name" value="CBS"/>
    <property type="match status" value="2"/>
</dbReference>
<dbReference type="Proteomes" id="UP000324738">
    <property type="component" value="Unassembled WGS sequence"/>
</dbReference>
<name>A0A5B0DU55_9HYPH</name>
<dbReference type="PROSITE" id="PS51371">
    <property type="entry name" value="CBS"/>
    <property type="match status" value="1"/>
</dbReference>
<dbReference type="EMBL" id="VTWH01000004">
    <property type="protein sequence ID" value="KAA0969090.1"/>
    <property type="molecule type" value="Genomic_DNA"/>
</dbReference>
<keyword evidence="5" id="KW-1185">Reference proteome</keyword>
<keyword evidence="2" id="KW-0472">Membrane</keyword>
<keyword evidence="2" id="KW-1133">Transmembrane helix</keyword>
<feature type="domain" description="CBS" evidence="3">
    <location>
        <begin position="245"/>
        <end position="302"/>
    </location>
</feature>
<evidence type="ECO:0000256" key="2">
    <source>
        <dbReference type="SAM" id="Phobius"/>
    </source>
</evidence>
<dbReference type="SMART" id="SM00116">
    <property type="entry name" value="CBS"/>
    <property type="match status" value="2"/>
</dbReference>
<dbReference type="PANTHER" id="PTHR33741">
    <property type="entry name" value="TRANSMEMBRANE PROTEIN DDB_G0269096-RELATED"/>
    <property type="match status" value="1"/>
</dbReference>
<keyword evidence="1" id="KW-0129">CBS domain</keyword>
<feature type="transmembrane region" description="Helical" evidence="2">
    <location>
        <begin position="143"/>
        <end position="164"/>
    </location>
</feature>
<evidence type="ECO:0000256" key="1">
    <source>
        <dbReference type="PROSITE-ProRule" id="PRU00703"/>
    </source>
</evidence>
<dbReference type="PANTHER" id="PTHR33741:SF5">
    <property type="entry name" value="TRANSMEMBRANE PROTEIN DDB_G0269096-RELATED"/>
    <property type="match status" value="1"/>
</dbReference>
<gene>
    <name evidence="4" type="ORF">FPY71_15590</name>
</gene>
<reference evidence="4 5" key="1">
    <citation type="submission" date="2019-08" db="EMBL/GenBank/DDBJ databases">
        <title>Aureimonas fodiniaquatilis sp. nov., isolated from a coal mine wastewater.</title>
        <authorList>
            <person name="Kim W."/>
        </authorList>
    </citation>
    <scope>NUCLEOTIDE SEQUENCE [LARGE SCALE GENOMIC DNA]</scope>
    <source>
        <strain evidence="4 5">CAU 1482</strain>
    </source>
</reference>
<dbReference type="InterPro" id="IPR046342">
    <property type="entry name" value="CBS_dom_sf"/>
</dbReference>
<dbReference type="Gene3D" id="3.10.580.10">
    <property type="entry name" value="CBS-domain"/>
    <property type="match status" value="1"/>
</dbReference>
<dbReference type="AlphaFoldDB" id="A0A5B0DU55"/>
<comment type="caution">
    <text evidence="4">The sequence shown here is derived from an EMBL/GenBank/DDBJ whole genome shotgun (WGS) entry which is preliminary data.</text>
</comment>
<dbReference type="InterPro" id="IPR007065">
    <property type="entry name" value="HPP"/>
</dbReference>
<dbReference type="InterPro" id="IPR058581">
    <property type="entry name" value="TM_HPP"/>
</dbReference>
<feature type="transmembrane region" description="Helical" evidence="2">
    <location>
        <begin position="53"/>
        <end position="73"/>
    </location>
</feature>
<feature type="transmembrane region" description="Helical" evidence="2">
    <location>
        <begin position="85"/>
        <end position="114"/>
    </location>
</feature>
<dbReference type="OrthoDB" id="9811720at2"/>
<feature type="transmembrane region" description="Helical" evidence="2">
    <location>
        <begin position="20"/>
        <end position="47"/>
    </location>
</feature>
<dbReference type="Pfam" id="PF04982">
    <property type="entry name" value="TM_HPP"/>
    <property type="match status" value="1"/>
</dbReference>
<accession>A0A5B0DU55</accession>
<sequence length="361" mass="37323">MLKFHIPEFGFRPILAGATLSARLMAAVGAMLGIAATALICTVSLYLDPALPWLVAPIGASAVLLFAVPASPLAQPWPIIGGNTISALAGIVVAYLVPQPVLAASLAVAAAIIAMSLSRSLHPPGGAVALTAVLGFHSGFTDLLFPLVPVALNSAVLVGLGYAFHALMRRDYPHVPQAAPQNQHQTADIPPSQRLGVGPDDIDAALANIGEAFDIGRDDLYNLVREVERQGLSRIGSLVRCGDIMSKDVVAVSPDATTDHARELLFKHNIRTIPVVAGNGSLMGTVGLRETVGSSAAVSRVLTPAQTASITDPAIDLLPVLTEGKTHAVVILGPDKTVVGLVTQTDLLAALGSCVVMPFQP</sequence>
<dbReference type="RefSeq" id="WP_149301365.1">
    <property type="nucleotide sequence ID" value="NZ_VTWH01000004.1"/>
</dbReference>
<evidence type="ECO:0000313" key="5">
    <source>
        <dbReference type="Proteomes" id="UP000324738"/>
    </source>
</evidence>
<proteinExistence type="predicted"/>
<dbReference type="InterPro" id="IPR000644">
    <property type="entry name" value="CBS_dom"/>
</dbReference>
<dbReference type="SUPFAM" id="SSF54631">
    <property type="entry name" value="CBS-domain pair"/>
    <property type="match status" value="1"/>
</dbReference>
<evidence type="ECO:0000313" key="4">
    <source>
        <dbReference type="EMBL" id="KAA0969090.1"/>
    </source>
</evidence>
<protein>
    <submittedName>
        <fullName evidence="4">HPP family protein</fullName>
    </submittedName>
</protein>
<evidence type="ECO:0000259" key="3">
    <source>
        <dbReference type="PROSITE" id="PS51371"/>
    </source>
</evidence>